<dbReference type="AlphaFoldDB" id="A0A2U3DX09"/>
<organism evidence="8 9">
    <name type="scientific">Purpureocillium lilacinum</name>
    <name type="common">Paecilomyces lilacinus</name>
    <dbReference type="NCBI Taxonomy" id="33203"/>
    <lineage>
        <taxon>Eukaryota</taxon>
        <taxon>Fungi</taxon>
        <taxon>Dikarya</taxon>
        <taxon>Ascomycota</taxon>
        <taxon>Pezizomycotina</taxon>
        <taxon>Sordariomycetes</taxon>
        <taxon>Hypocreomycetidae</taxon>
        <taxon>Hypocreales</taxon>
        <taxon>Ophiocordycipitaceae</taxon>
        <taxon>Purpureocillium</taxon>
    </lineage>
</organism>
<feature type="chain" id="PRO_5015737175" description="Dipeptidyl-peptidase V" evidence="6">
    <location>
        <begin position="21"/>
        <end position="884"/>
    </location>
</feature>
<reference evidence="8 9" key="1">
    <citation type="journal article" date="2016" name="Front. Microbiol.">
        <title>Genome and transcriptome sequences reveal the specific parasitism of the nematophagous Purpureocillium lilacinum 36-1.</title>
        <authorList>
            <person name="Xie J."/>
            <person name="Li S."/>
            <person name="Mo C."/>
            <person name="Xiao X."/>
            <person name="Peng D."/>
            <person name="Wang G."/>
            <person name="Xiao Y."/>
        </authorList>
    </citation>
    <scope>NUCLEOTIDE SEQUENCE [LARGE SCALE GENOMIC DNA]</scope>
    <source>
        <strain evidence="8 9">36-1</strain>
    </source>
</reference>
<evidence type="ECO:0000313" key="9">
    <source>
        <dbReference type="Proteomes" id="UP000245956"/>
    </source>
</evidence>
<name>A0A2U3DX09_PURLI</name>
<dbReference type="EMBL" id="LCWV01000022">
    <property type="protein sequence ID" value="PWI66793.1"/>
    <property type="molecule type" value="Genomic_DNA"/>
</dbReference>
<protein>
    <recommendedName>
        <fullName evidence="4">Dipeptidyl-peptidase V</fullName>
    </recommendedName>
</protein>
<keyword evidence="3" id="KW-0378">Hydrolase</keyword>
<sequence length="884" mass="96698">MKYGLPFVVLALCGSAAATGSRHPGFCDLSTGSCWHPRTELTAEEEARFADRLCNAKHPVGAPGFAATSLSSSTTPPRLVSGMPLQVLTCLPSAAVTAAAASREPQTGNMINPCFRCPHDWVTASTLTTSPSPLCQVPRPPVTDSGSIVIIMVQVQKLTAETLLGAPRRGVAVPNHNGTLALYTLSTHNFDDGKTRKEVRVADLTSDGVPSRQLSDDDKVHDAVWIPGTNSVVYLKSGDKGATKAFVANGEHADAEHYVVGEFDAPIANLKLKRLDDGGVVFVVTGLVGPKGELYNEEAVEKRSTARVFDTAQIRVWDSLYKEQRYSLWYNKLQLDDGRWSLAGSLLNLLTDEPDLEAPAGMYDVAEPLSNFDISHRGVAFFARDLTRRRPDEGIVTLPFFVPVDSFTLPPVSKPKPIVMPPDVRPCIGGNMRFSPDGASNVMFLYSQPGDLYANRLYLASTGSLAAFDVFALVTRTSGASSEHGGGGDSDEDHDPPGAFEFAGSADALVLESQKCGRTVLSTLKLQDGERPRFVFREGSVAGFHPLREGCWDKLLVSSSNFVDSSTWQVVDISASFNRRDGSSEAAAESGAVHVISSATKNGAKFGISRDMVSEFWYEGAQGVCLHSFMLRPADFDETKKYPWVLMPHGGPVSAWSDAWNTRWNMAAWAEQGYVIVCPNITGSTGYGLELARGINGQWGGRAFEDLVNLIAHLEKLPYLDQDKAVLAGASYGGYMVSWFFGQEIINKFCCAVWHDGIHNLPSFFLQNDVIFDDGSFDGPIYYWQDPAAFERFNPGRAELLRNWGRAPPTIIIHSDKDYRCPVTEGLAAMNTLQAHGVPTRFLTFSDECHWVLNAENSRVWHNEVWGWVRRCVDGEVKRGDTTW</sequence>
<feature type="signal peptide" evidence="6">
    <location>
        <begin position="1"/>
        <end position="20"/>
    </location>
</feature>
<dbReference type="InterPro" id="IPR029058">
    <property type="entry name" value="AB_hydrolase_fold"/>
</dbReference>
<proteinExistence type="inferred from homology"/>
<evidence type="ECO:0000256" key="6">
    <source>
        <dbReference type="SAM" id="SignalP"/>
    </source>
</evidence>
<dbReference type="GO" id="GO:0004252">
    <property type="term" value="F:serine-type endopeptidase activity"/>
    <property type="evidence" value="ECO:0007669"/>
    <property type="project" value="TreeGrafter"/>
</dbReference>
<evidence type="ECO:0000256" key="4">
    <source>
        <dbReference type="ARBA" id="ARBA00032829"/>
    </source>
</evidence>
<dbReference type="InterPro" id="IPR001375">
    <property type="entry name" value="Peptidase_S9_cat"/>
</dbReference>
<comment type="similarity">
    <text evidence="1">Belongs to the peptidase S9C family.</text>
</comment>
<comment type="caution">
    <text evidence="8">The sequence shown here is derived from an EMBL/GenBank/DDBJ whole genome shotgun (WGS) entry which is preliminary data.</text>
</comment>
<evidence type="ECO:0000256" key="3">
    <source>
        <dbReference type="ARBA" id="ARBA00022801"/>
    </source>
</evidence>
<evidence type="ECO:0000256" key="1">
    <source>
        <dbReference type="ARBA" id="ARBA00010040"/>
    </source>
</evidence>
<feature type="region of interest" description="Disordered" evidence="5">
    <location>
        <begin position="479"/>
        <end position="498"/>
    </location>
</feature>
<gene>
    <name evidence="8" type="ORF">PCL_04637</name>
</gene>
<dbReference type="Pfam" id="PF00326">
    <property type="entry name" value="Peptidase_S9"/>
    <property type="match status" value="1"/>
</dbReference>
<dbReference type="Gene3D" id="3.40.50.1820">
    <property type="entry name" value="alpha/beta hydrolase"/>
    <property type="match status" value="1"/>
</dbReference>
<dbReference type="Proteomes" id="UP000245956">
    <property type="component" value="Unassembled WGS sequence"/>
</dbReference>
<dbReference type="GO" id="GO:0006508">
    <property type="term" value="P:proteolysis"/>
    <property type="evidence" value="ECO:0007669"/>
    <property type="project" value="InterPro"/>
</dbReference>
<evidence type="ECO:0000256" key="2">
    <source>
        <dbReference type="ARBA" id="ARBA00022729"/>
    </source>
</evidence>
<keyword evidence="2 6" id="KW-0732">Signal</keyword>
<evidence type="ECO:0000256" key="5">
    <source>
        <dbReference type="SAM" id="MobiDB-lite"/>
    </source>
</evidence>
<dbReference type="PANTHER" id="PTHR42776">
    <property type="entry name" value="SERINE PEPTIDASE S9 FAMILY MEMBER"/>
    <property type="match status" value="1"/>
</dbReference>
<evidence type="ECO:0000313" key="8">
    <source>
        <dbReference type="EMBL" id="PWI66793.1"/>
    </source>
</evidence>
<evidence type="ECO:0000259" key="7">
    <source>
        <dbReference type="Pfam" id="PF00326"/>
    </source>
</evidence>
<feature type="domain" description="Peptidase S9 prolyl oligopeptidase catalytic" evidence="7">
    <location>
        <begin position="660"/>
        <end position="874"/>
    </location>
</feature>
<accession>A0A2U3DX09</accession>
<dbReference type="PANTHER" id="PTHR42776:SF13">
    <property type="entry name" value="DIPEPTIDYL-PEPTIDASE 5"/>
    <property type="match status" value="1"/>
</dbReference>
<dbReference type="SUPFAM" id="SSF53474">
    <property type="entry name" value="alpha/beta-Hydrolases"/>
    <property type="match status" value="1"/>
</dbReference>